<protein>
    <submittedName>
        <fullName evidence="2">Nucleic acid-binding protein</fullName>
    </submittedName>
</protein>
<organism evidence="2 3">
    <name type="scientific">Caulobacter rhizosphaerae</name>
    <dbReference type="NCBI Taxonomy" id="2010972"/>
    <lineage>
        <taxon>Bacteria</taxon>
        <taxon>Pseudomonadati</taxon>
        <taxon>Pseudomonadota</taxon>
        <taxon>Alphaproteobacteria</taxon>
        <taxon>Caulobacterales</taxon>
        <taxon>Caulobacteraceae</taxon>
        <taxon>Caulobacter</taxon>
    </lineage>
</organism>
<dbReference type="InterPro" id="IPR002850">
    <property type="entry name" value="PIN_toxin-like"/>
</dbReference>
<dbReference type="Proteomes" id="UP001262754">
    <property type="component" value="Unassembled WGS sequence"/>
</dbReference>
<dbReference type="Pfam" id="PF13470">
    <property type="entry name" value="PIN_3"/>
    <property type="match status" value="1"/>
</dbReference>
<gene>
    <name evidence="2" type="ORF">J2800_004047</name>
</gene>
<dbReference type="PANTHER" id="PTHR34610:SF3">
    <property type="entry name" value="SSL7007 PROTEIN"/>
    <property type="match status" value="1"/>
</dbReference>
<dbReference type="PANTHER" id="PTHR34610">
    <property type="entry name" value="SSL7007 PROTEIN"/>
    <property type="match status" value="1"/>
</dbReference>
<reference evidence="2 3" key="1">
    <citation type="submission" date="2023-07" db="EMBL/GenBank/DDBJ databases">
        <title>Sorghum-associated microbial communities from plants grown in Nebraska, USA.</title>
        <authorList>
            <person name="Schachtman D."/>
        </authorList>
    </citation>
    <scope>NUCLEOTIDE SEQUENCE [LARGE SCALE GENOMIC DNA]</scope>
    <source>
        <strain evidence="2 3">DS2154</strain>
    </source>
</reference>
<evidence type="ECO:0000313" key="2">
    <source>
        <dbReference type="EMBL" id="MDR6533285.1"/>
    </source>
</evidence>
<evidence type="ECO:0000259" key="1">
    <source>
        <dbReference type="Pfam" id="PF13470"/>
    </source>
</evidence>
<dbReference type="InterPro" id="IPR002716">
    <property type="entry name" value="PIN_dom"/>
</dbReference>
<dbReference type="EMBL" id="JAVDRL010000012">
    <property type="protein sequence ID" value="MDR6533285.1"/>
    <property type="molecule type" value="Genomic_DNA"/>
</dbReference>
<accession>A0ABU1N4B5</accession>
<feature type="domain" description="PIN" evidence="1">
    <location>
        <begin position="9"/>
        <end position="51"/>
    </location>
</feature>
<sequence>MDVFLAAVIAMAEPVESHFFWRPQLRDPTDEFVLEAAVNGQADAIVTFNVRDFGAAPQRFGVEVWKPLEALRRLTP</sequence>
<evidence type="ECO:0000313" key="3">
    <source>
        <dbReference type="Proteomes" id="UP001262754"/>
    </source>
</evidence>
<name>A0ABU1N4B5_9CAUL</name>
<comment type="caution">
    <text evidence="2">The sequence shown here is derived from an EMBL/GenBank/DDBJ whole genome shotgun (WGS) entry which is preliminary data.</text>
</comment>
<keyword evidence="3" id="KW-1185">Reference proteome</keyword>
<proteinExistence type="predicted"/>